<reference evidence="1 2" key="2">
    <citation type="journal article" date="2021" name="Curr. Genet.">
        <title>Genetic response to nitrogen starvation in the aggressive Eucalyptus foliar pathogen Teratosphaeria destructans.</title>
        <authorList>
            <person name="Havenga M."/>
            <person name="Wingfield B.D."/>
            <person name="Wingfield M.J."/>
            <person name="Dreyer L.L."/>
            <person name="Roets F."/>
            <person name="Aylward J."/>
        </authorList>
    </citation>
    <scope>NUCLEOTIDE SEQUENCE [LARGE SCALE GENOMIC DNA]</scope>
    <source>
        <strain evidence="1">CMW44962</strain>
    </source>
</reference>
<organism evidence="1 2">
    <name type="scientific">Teratosphaeria destructans</name>
    <dbReference type="NCBI Taxonomy" id="418781"/>
    <lineage>
        <taxon>Eukaryota</taxon>
        <taxon>Fungi</taxon>
        <taxon>Dikarya</taxon>
        <taxon>Ascomycota</taxon>
        <taxon>Pezizomycotina</taxon>
        <taxon>Dothideomycetes</taxon>
        <taxon>Dothideomycetidae</taxon>
        <taxon>Mycosphaerellales</taxon>
        <taxon>Teratosphaeriaceae</taxon>
        <taxon>Teratosphaeria</taxon>
    </lineage>
</organism>
<name>A0A9W7SNX5_9PEZI</name>
<evidence type="ECO:0000313" key="2">
    <source>
        <dbReference type="Proteomes" id="UP001138500"/>
    </source>
</evidence>
<dbReference type="AlphaFoldDB" id="A0A9W7SNX5"/>
<reference evidence="1 2" key="1">
    <citation type="journal article" date="2018" name="IMA Fungus">
        <title>IMA Genome-F 10: Nine draft genome sequences of Claviceps purpurea s.lat., including C. arundinis, C. humidiphila, and C. cf. spartinae, pseudomolecules for the pitch canker pathogen Fusarium circinatum, draft genome of Davidsoniella eucalypti, Grosmannia galeiformis, Quambalaria eucalypti, and Teratosphaeria destructans.</title>
        <authorList>
            <person name="Wingfield B.D."/>
            <person name="Liu M."/>
            <person name="Nguyen H.D."/>
            <person name="Lane F.A."/>
            <person name="Morgan S.W."/>
            <person name="De Vos L."/>
            <person name="Wilken P.M."/>
            <person name="Duong T.A."/>
            <person name="Aylward J."/>
            <person name="Coetzee M.P."/>
            <person name="Dadej K."/>
            <person name="De Beer Z.W."/>
            <person name="Findlay W."/>
            <person name="Havenga M."/>
            <person name="Kolarik M."/>
            <person name="Menzies J.G."/>
            <person name="Naidoo K."/>
            <person name="Pochopski O."/>
            <person name="Shoukouhi P."/>
            <person name="Santana Q.C."/>
            <person name="Seifert K.A."/>
            <person name="Soal N."/>
            <person name="Steenkamp E.T."/>
            <person name="Tatham C.T."/>
            <person name="van der Nest M.A."/>
            <person name="Wingfield M.J."/>
        </authorList>
    </citation>
    <scope>NUCLEOTIDE SEQUENCE [LARGE SCALE GENOMIC DNA]</scope>
    <source>
        <strain evidence="1">CMW44962</strain>
    </source>
</reference>
<gene>
    <name evidence="1" type="ORF">Tdes44962_MAKER00588</name>
</gene>
<accession>A0A9W7SNX5</accession>
<protein>
    <submittedName>
        <fullName evidence="1">Uncharacterized protein</fullName>
    </submittedName>
</protein>
<dbReference type="EMBL" id="RIBY02002089">
    <property type="protein sequence ID" value="KAH9825658.1"/>
    <property type="molecule type" value="Genomic_DNA"/>
</dbReference>
<evidence type="ECO:0000313" key="1">
    <source>
        <dbReference type="EMBL" id="KAH9825658.1"/>
    </source>
</evidence>
<proteinExistence type="predicted"/>
<dbReference type="Proteomes" id="UP001138500">
    <property type="component" value="Unassembled WGS sequence"/>
</dbReference>
<comment type="caution">
    <text evidence="1">The sequence shown here is derived from an EMBL/GenBank/DDBJ whole genome shotgun (WGS) entry which is preliminary data.</text>
</comment>
<sequence>MEDVWNLEDMEDVWDLEYIEDVWNAEVSRQRAKEYLPLWEGGAVPAAHKLFTCRVRSIII</sequence>
<keyword evidence="2" id="KW-1185">Reference proteome</keyword>